<evidence type="ECO:0000313" key="2">
    <source>
        <dbReference type="Proteomes" id="UP001281147"/>
    </source>
</evidence>
<keyword evidence="2" id="KW-1185">Reference proteome</keyword>
<accession>A0ACC3MX78</accession>
<gene>
    <name evidence="1" type="ORF">LTR37_013406</name>
</gene>
<reference evidence="1" key="1">
    <citation type="submission" date="2023-07" db="EMBL/GenBank/DDBJ databases">
        <title>Black Yeasts Isolated from many extreme environments.</title>
        <authorList>
            <person name="Coleine C."/>
            <person name="Stajich J.E."/>
            <person name="Selbmann L."/>
        </authorList>
    </citation>
    <scope>NUCLEOTIDE SEQUENCE</scope>
    <source>
        <strain evidence="1">CCFEE 5714</strain>
    </source>
</reference>
<evidence type="ECO:0000313" key="1">
    <source>
        <dbReference type="EMBL" id="KAK3705245.1"/>
    </source>
</evidence>
<proteinExistence type="predicted"/>
<dbReference type="Proteomes" id="UP001281147">
    <property type="component" value="Unassembled WGS sequence"/>
</dbReference>
<protein>
    <submittedName>
        <fullName evidence="1">Uncharacterized protein</fullName>
    </submittedName>
</protein>
<dbReference type="EMBL" id="JAUTXU010000131">
    <property type="protein sequence ID" value="KAK3705245.1"/>
    <property type="molecule type" value="Genomic_DNA"/>
</dbReference>
<organism evidence="1 2">
    <name type="scientific">Vermiconidia calcicola</name>
    <dbReference type="NCBI Taxonomy" id="1690605"/>
    <lineage>
        <taxon>Eukaryota</taxon>
        <taxon>Fungi</taxon>
        <taxon>Dikarya</taxon>
        <taxon>Ascomycota</taxon>
        <taxon>Pezizomycotina</taxon>
        <taxon>Dothideomycetes</taxon>
        <taxon>Dothideomycetidae</taxon>
        <taxon>Mycosphaerellales</taxon>
        <taxon>Extremaceae</taxon>
        <taxon>Vermiconidia</taxon>
    </lineage>
</organism>
<comment type="caution">
    <text evidence="1">The sequence shown here is derived from an EMBL/GenBank/DDBJ whole genome shotgun (WGS) entry which is preliminary data.</text>
</comment>
<sequence length="148" mass="16018">MPVYSKLRSYQGTSIPKLIAKVTVDIAPSHTSQSSSDGANLLHVSGILMESISGTTLSELGSSGIPRPCWQSIVDRAVGSIHILSDHNMLNDDVRPSNVVIAQDAEAKDGYRIAMIDFAQCRFRDGEESDFDWAGLSGLKTKKAPLAW</sequence>
<name>A0ACC3MX78_9PEZI</name>